<dbReference type="InterPro" id="IPR012340">
    <property type="entry name" value="NA-bd_OB-fold"/>
</dbReference>
<keyword evidence="1" id="KW-1133">Transmembrane helix</keyword>
<dbReference type="Gene3D" id="2.40.50.140">
    <property type="entry name" value="Nucleic acid-binding proteins"/>
    <property type="match status" value="1"/>
</dbReference>
<feature type="transmembrane region" description="Helical" evidence="1">
    <location>
        <begin position="74"/>
        <end position="92"/>
    </location>
</feature>
<reference evidence="2 3" key="1">
    <citation type="submission" date="2007-06" db="EMBL/GenBank/DDBJ databases">
        <authorList>
            <person name="Shimkets L."/>
            <person name="Ferriera S."/>
            <person name="Johnson J."/>
            <person name="Kravitz S."/>
            <person name="Beeson K."/>
            <person name="Sutton G."/>
            <person name="Rogers Y.-H."/>
            <person name="Friedman R."/>
            <person name="Frazier M."/>
            <person name="Venter J.C."/>
        </authorList>
    </citation>
    <scope>NUCLEOTIDE SEQUENCE [LARGE SCALE GENOMIC DNA]</scope>
    <source>
        <strain evidence="2 3">SIR-1</strain>
    </source>
</reference>
<evidence type="ECO:0000313" key="3">
    <source>
        <dbReference type="Proteomes" id="UP000005801"/>
    </source>
</evidence>
<dbReference type="EMBL" id="ABCS01000008">
    <property type="protein sequence ID" value="EDM80794.1"/>
    <property type="molecule type" value="Genomic_DNA"/>
</dbReference>
<evidence type="ECO:0008006" key="4">
    <source>
        <dbReference type="Google" id="ProtNLM"/>
    </source>
</evidence>
<dbReference type="AlphaFoldDB" id="A6G097"/>
<dbReference type="eggNOG" id="ENOG5032BXX">
    <property type="taxonomic scope" value="Bacteria"/>
</dbReference>
<dbReference type="Proteomes" id="UP000005801">
    <property type="component" value="Unassembled WGS sequence"/>
</dbReference>
<organism evidence="2 3">
    <name type="scientific">Plesiocystis pacifica SIR-1</name>
    <dbReference type="NCBI Taxonomy" id="391625"/>
    <lineage>
        <taxon>Bacteria</taxon>
        <taxon>Pseudomonadati</taxon>
        <taxon>Myxococcota</taxon>
        <taxon>Polyangia</taxon>
        <taxon>Nannocystales</taxon>
        <taxon>Nannocystaceae</taxon>
        <taxon>Plesiocystis</taxon>
    </lineage>
</organism>
<keyword evidence="3" id="KW-1185">Reference proteome</keyword>
<keyword evidence="1" id="KW-0812">Transmembrane</keyword>
<protein>
    <recommendedName>
        <fullName evidence="4">NfeD-like C-terminal domain-containing protein</fullName>
    </recommendedName>
</protein>
<gene>
    <name evidence="2" type="ORF">PPSIR1_12963</name>
</gene>
<evidence type="ECO:0000256" key="1">
    <source>
        <dbReference type="SAM" id="Phobius"/>
    </source>
</evidence>
<proteinExistence type="predicted"/>
<comment type="caution">
    <text evidence="2">The sequence shown here is derived from an EMBL/GenBank/DDBJ whole genome shotgun (WGS) entry which is preliminary data.</text>
</comment>
<accession>A6G097</accession>
<dbReference type="OrthoDB" id="5521748at2"/>
<sequence>MLIKVYLFAMVLGAVLLGVSFLLGGDDADADGDADLDADADADLDLDGDGDVDGGDGGHGDIGGLFGVLGSTRFWTFFATFFGLTGLVLDGFDLAATTVALVLAIAVGTLCGWTAVTLIRRLSANDTGVAASSSDYVGKTGEMLLGAKPGRLGKIRIELKGTTVDVLAVCEDGEVARGAVGMIVEMRDHQAVVVKYEAGVQVHASA</sequence>
<dbReference type="STRING" id="391625.PPSIR1_12963"/>
<name>A6G097_9BACT</name>
<keyword evidence="1" id="KW-0472">Membrane</keyword>
<feature type="transmembrane region" description="Helical" evidence="1">
    <location>
        <begin position="5"/>
        <end position="23"/>
    </location>
</feature>
<dbReference type="RefSeq" id="WP_006970146.1">
    <property type="nucleotide sequence ID" value="NZ_ABCS01000008.1"/>
</dbReference>
<evidence type="ECO:0000313" key="2">
    <source>
        <dbReference type="EMBL" id="EDM80794.1"/>
    </source>
</evidence>
<feature type="transmembrane region" description="Helical" evidence="1">
    <location>
        <begin position="99"/>
        <end position="119"/>
    </location>
</feature>